<feature type="domain" description="3-hydroxyacyl-CoA dehydrogenase C-terminal" evidence="13">
    <location>
        <begin position="503"/>
        <end position="603"/>
    </location>
</feature>
<dbReference type="AlphaFoldDB" id="A0A4R4YDC8"/>
<dbReference type="InterPro" id="IPR001753">
    <property type="entry name" value="Enoyl-CoA_hydra/iso"/>
</dbReference>
<name>A0A4R4YDC8_9PSEU</name>
<dbReference type="EMBL" id="SMKW01000051">
    <property type="protein sequence ID" value="TDD42100.1"/>
    <property type="molecule type" value="Genomic_DNA"/>
</dbReference>
<dbReference type="UniPathway" id="UPA00659"/>
<evidence type="ECO:0000313" key="15">
    <source>
        <dbReference type="EMBL" id="TDD42100.1"/>
    </source>
</evidence>
<dbReference type="FunFam" id="3.40.50.720:FF:000009">
    <property type="entry name" value="Fatty oxidation complex, alpha subunit"/>
    <property type="match status" value="1"/>
</dbReference>
<evidence type="ECO:0000256" key="7">
    <source>
        <dbReference type="ARBA" id="ARBA00023002"/>
    </source>
</evidence>
<keyword evidence="7" id="KW-0560">Oxidoreductase</keyword>
<comment type="caution">
    <text evidence="15">The sequence shown here is derived from an EMBL/GenBank/DDBJ whole genome shotgun (WGS) entry which is preliminary data.</text>
</comment>
<evidence type="ECO:0000256" key="1">
    <source>
        <dbReference type="ARBA" id="ARBA00005005"/>
    </source>
</evidence>
<dbReference type="InterPro" id="IPR006108">
    <property type="entry name" value="3HC_DH_C"/>
</dbReference>
<evidence type="ECO:0000256" key="6">
    <source>
        <dbReference type="ARBA" id="ARBA00022963"/>
    </source>
</evidence>
<comment type="catalytic activity">
    <reaction evidence="12">
        <text>a (3S)-3-hydroxyacyl-CoA + NAD(+) = a 3-oxoacyl-CoA + NADH + H(+)</text>
        <dbReference type="Rhea" id="RHEA:22432"/>
        <dbReference type="ChEBI" id="CHEBI:15378"/>
        <dbReference type="ChEBI" id="CHEBI:57318"/>
        <dbReference type="ChEBI" id="CHEBI:57540"/>
        <dbReference type="ChEBI" id="CHEBI:57945"/>
        <dbReference type="ChEBI" id="CHEBI:90726"/>
        <dbReference type="EC" id="1.1.1.35"/>
    </reaction>
</comment>
<evidence type="ECO:0000256" key="4">
    <source>
        <dbReference type="ARBA" id="ARBA00009463"/>
    </source>
</evidence>
<evidence type="ECO:0000256" key="10">
    <source>
        <dbReference type="ARBA" id="ARBA00023239"/>
    </source>
</evidence>
<evidence type="ECO:0000256" key="8">
    <source>
        <dbReference type="ARBA" id="ARBA00023027"/>
    </source>
</evidence>
<dbReference type="CDD" id="cd06558">
    <property type="entry name" value="crotonase-like"/>
    <property type="match status" value="1"/>
</dbReference>
<dbReference type="InterPro" id="IPR036291">
    <property type="entry name" value="NAD(P)-bd_dom_sf"/>
</dbReference>
<evidence type="ECO:0000256" key="11">
    <source>
        <dbReference type="ARBA" id="ARBA00023268"/>
    </source>
</evidence>
<comment type="similarity">
    <text evidence="3">In the central section; belongs to the 3-hydroxyacyl-CoA dehydrogenase family.</text>
</comment>
<dbReference type="FunFam" id="3.90.226.10:FF:000047">
    <property type="entry name" value="Probable 3-hydroxyacyl-CoA dehydrogenase"/>
    <property type="match status" value="1"/>
</dbReference>
<dbReference type="GO" id="GO:0004300">
    <property type="term" value="F:enoyl-CoA hydratase activity"/>
    <property type="evidence" value="ECO:0007669"/>
    <property type="project" value="TreeGrafter"/>
</dbReference>
<dbReference type="SUPFAM" id="SSF52096">
    <property type="entry name" value="ClpP/crotonase"/>
    <property type="match status" value="1"/>
</dbReference>
<dbReference type="GO" id="GO:0070403">
    <property type="term" value="F:NAD+ binding"/>
    <property type="evidence" value="ECO:0007669"/>
    <property type="project" value="InterPro"/>
</dbReference>
<dbReference type="GO" id="GO:0006635">
    <property type="term" value="P:fatty acid beta-oxidation"/>
    <property type="evidence" value="ECO:0007669"/>
    <property type="project" value="UniProtKB-UniPathway"/>
</dbReference>
<dbReference type="FunFam" id="1.10.1040.50:FF:000005">
    <property type="entry name" value="Probable 3-hydroxyacyl-CoA dehydrogenase"/>
    <property type="match status" value="1"/>
</dbReference>
<keyword evidence="11" id="KW-0511">Multifunctional enzyme</keyword>
<dbReference type="Gene3D" id="3.40.50.720">
    <property type="entry name" value="NAD(P)-binding Rossmann-like Domain"/>
    <property type="match status" value="1"/>
</dbReference>
<protein>
    <submittedName>
        <fullName evidence="15">3-hydroxyacyl-CoA dehydrogenase</fullName>
    </submittedName>
</protein>
<keyword evidence="5" id="KW-0276">Fatty acid metabolism</keyword>
<dbReference type="OrthoDB" id="3229174at2"/>
<keyword evidence="8" id="KW-0520">NAD</keyword>
<evidence type="ECO:0000256" key="5">
    <source>
        <dbReference type="ARBA" id="ARBA00022832"/>
    </source>
</evidence>
<dbReference type="Gene3D" id="3.90.226.10">
    <property type="entry name" value="2-enoyl-CoA Hydratase, Chain A, domain 1"/>
    <property type="match status" value="1"/>
</dbReference>
<keyword evidence="10" id="KW-0456">Lyase</keyword>
<comment type="pathway">
    <text evidence="1">Lipid metabolism; fatty acid beta-oxidation.</text>
</comment>
<dbReference type="InterPro" id="IPR029045">
    <property type="entry name" value="ClpP/crotonase-like_dom_sf"/>
</dbReference>
<sequence>MSEQNTIRWESDADGIVVLTLDDPQQQANTMNERYQRSMDETLQRLEAERGNITGVVLTSAKSTFFAGGDLRELVQARPGDAERVAETTTGVKRQLRRLETLGVPVVAALNGTALGGGLEIALACHHRIALKDPKARFGFPEVTLGLLPGAGGVVRTVRLLGIADALLNVLLQGQRLRPEKAAEIGIVDELVDTPEQLVAAAKDWIKANPEAAQPWDRPGHKIPGGTPSNPKFAANLPAFPANLRKQLKGAPLPAPRNILAAAVEGAQVDFDTALAIEGRYFVELVCGQTAKNMSKAFFFDLQHINSGGSRPAGEPEWRAEKVAVLGGGMMGAGIAYVCAKAGMQVVLKDISLAAAEKGKDYSAKLLEKAIAKGRSTQAKADELLARITPTDQLDPLTGCDLVVEAVFEDPKIKHQVYSEVQDVIDGDALIASNTSTLPITDLAEGVRRREDFIGLHFFSPVDKMPLVEIICGEHTSDRALARAFDVVQQINKTPIVVNDSRGFFTSRVIGTFVNEGVSMLAEGVHPASIEQASAQAGFPAPVLQLFDELTLTLPRKIRDETRRAVEAAGGTWTPHPAELVLDRMVDEFDRKGRSSGAGFYDYVDGKRVGLWPGLAEHFGAAERDPSEVSLTDLKERMLFVEALETVKCLDEGVLRSVPDANIGSIFGIGFPAWTGGVVQYMNGYSGGLAGFVARCRELAERYGERFEPPASLVRRAEAGEPFDLGEPDGGIVAATAA</sequence>
<dbReference type="Pfam" id="PF00725">
    <property type="entry name" value="3HCDH"/>
    <property type="match status" value="1"/>
</dbReference>
<dbReference type="SUPFAM" id="SSF48179">
    <property type="entry name" value="6-phosphogluconate dehydrogenase C-terminal domain-like"/>
    <property type="match status" value="2"/>
</dbReference>
<evidence type="ECO:0000259" key="14">
    <source>
        <dbReference type="Pfam" id="PF02737"/>
    </source>
</evidence>
<reference evidence="15 16" key="1">
    <citation type="submission" date="2019-03" db="EMBL/GenBank/DDBJ databases">
        <title>Draft genome sequences of novel Actinobacteria.</title>
        <authorList>
            <person name="Sahin N."/>
            <person name="Ay H."/>
            <person name="Saygin H."/>
        </authorList>
    </citation>
    <scope>NUCLEOTIDE SEQUENCE [LARGE SCALE GENOMIC DNA]</scope>
    <source>
        <strain evidence="15 16">7K502</strain>
    </source>
</reference>
<comment type="similarity">
    <text evidence="4">Belongs to the 3-hydroxyacyl-CoA dehydrogenase family.</text>
</comment>
<proteinExistence type="inferred from homology"/>
<keyword evidence="6" id="KW-0442">Lipid degradation</keyword>
<keyword evidence="16" id="KW-1185">Reference proteome</keyword>
<evidence type="ECO:0000256" key="12">
    <source>
        <dbReference type="ARBA" id="ARBA00049556"/>
    </source>
</evidence>
<accession>A0A4R4YDC8</accession>
<dbReference type="SUPFAM" id="SSF51735">
    <property type="entry name" value="NAD(P)-binding Rossmann-fold domains"/>
    <property type="match status" value="1"/>
</dbReference>
<dbReference type="Pfam" id="PF02737">
    <property type="entry name" value="3HCDH_N"/>
    <property type="match status" value="1"/>
</dbReference>
<evidence type="ECO:0000256" key="9">
    <source>
        <dbReference type="ARBA" id="ARBA00023098"/>
    </source>
</evidence>
<dbReference type="InterPro" id="IPR008927">
    <property type="entry name" value="6-PGluconate_DH-like_C_sf"/>
</dbReference>
<dbReference type="Proteomes" id="UP000294947">
    <property type="component" value="Unassembled WGS sequence"/>
</dbReference>
<dbReference type="Pfam" id="PF00378">
    <property type="entry name" value="ECH_1"/>
    <property type="match status" value="1"/>
</dbReference>
<evidence type="ECO:0000256" key="3">
    <source>
        <dbReference type="ARBA" id="ARBA00007005"/>
    </source>
</evidence>
<gene>
    <name evidence="15" type="ORF">E1288_30435</name>
</gene>
<dbReference type="InterPro" id="IPR050136">
    <property type="entry name" value="FA_oxidation_alpha_subunit"/>
</dbReference>
<dbReference type="PANTHER" id="PTHR43612">
    <property type="entry name" value="TRIFUNCTIONAL ENZYME SUBUNIT ALPHA"/>
    <property type="match status" value="1"/>
</dbReference>
<dbReference type="GO" id="GO:0016509">
    <property type="term" value="F:long-chain (3S)-3-hydroxyacyl-CoA dehydrogenase (NAD+) activity"/>
    <property type="evidence" value="ECO:0007669"/>
    <property type="project" value="TreeGrafter"/>
</dbReference>
<dbReference type="InterPro" id="IPR006176">
    <property type="entry name" value="3-OHacyl-CoA_DH_NAD-bd"/>
</dbReference>
<feature type="domain" description="3-hydroxyacyl-CoA dehydrogenase NAD binding" evidence="14">
    <location>
        <begin position="322"/>
        <end position="500"/>
    </location>
</feature>
<organism evidence="15 16">
    <name type="scientific">Saccharopolyspora elongata</name>
    <dbReference type="NCBI Taxonomy" id="2530387"/>
    <lineage>
        <taxon>Bacteria</taxon>
        <taxon>Bacillati</taxon>
        <taxon>Actinomycetota</taxon>
        <taxon>Actinomycetes</taxon>
        <taxon>Pseudonocardiales</taxon>
        <taxon>Pseudonocardiaceae</taxon>
        <taxon>Saccharopolyspora</taxon>
    </lineage>
</organism>
<evidence type="ECO:0000313" key="16">
    <source>
        <dbReference type="Proteomes" id="UP000294947"/>
    </source>
</evidence>
<dbReference type="RefSeq" id="WP_132491219.1">
    <property type="nucleotide sequence ID" value="NZ_SMKW01000051.1"/>
</dbReference>
<evidence type="ECO:0000259" key="13">
    <source>
        <dbReference type="Pfam" id="PF00725"/>
    </source>
</evidence>
<dbReference type="PANTHER" id="PTHR43612:SF3">
    <property type="entry name" value="TRIFUNCTIONAL ENZYME SUBUNIT ALPHA, MITOCHONDRIAL"/>
    <property type="match status" value="1"/>
</dbReference>
<comment type="pathway">
    <text evidence="2">Lipid metabolism; butanoate metabolism.</text>
</comment>
<evidence type="ECO:0000256" key="2">
    <source>
        <dbReference type="ARBA" id="ARBA00005086"/>
    </source>
</evidence>
<keyword evidence="9" id="KW-0443">Lipid metabolism</keyword>
<dbReference type="Gene3D" id="1.10.1040.50">
    <property type="match status" value="1"/>
</dbReference>